<proteinExistence type="predicted"/>
<dbReference type="eggNOG" id="KOG3565">
    <property type="taxonomic scope" value="Eukaryota"/>
</dbReference>
<dbReference type="InterPro" id="IPR001060">
    <property type="entry name" value="FCH_dom"/>
</dbReference>
<dbReference type="Pfam" id="PF00611">
    <property type="entry name" value="FCH"/>
    <property type="match status" value="1"/>
</dbReference>
<dbReference type="InterPro" id="IPR027267">
    <property type="entry name" value="AH/BAR_dom_sf"/>
</dbReference>
<protein>
    <recommendedName>
        <fullName evidence="3">F-BAR domain-containing protein</fullName>
    </recommendedName>
</protein>
<dbReference type="GeneID" id="16074280"/>
<sequence length="279" mass="31336">MPWGEDLWDQFQAVEKHAAQGNEATENIRNFIAKVAEVEREYATKLAAVCKSFGAVAERDTNTTFGHAWGTLVDSVNNIATHHGNLSTSLAAEVCQPLKQLVKEKTHEKDEHAKHYHKNEASLQKEFQAFEKSKKVYDKIDKEAESAKASFEKLERSESANRKKVDLSRREYASKAKAREEGQRTLADALDKLNRARTAHYYTEQRDVINAVQAMDEARNEAAVGNMLLMTDLYFALHKEEHTALTRAADACKQFNKDSDSQDLQRALATGKPLPGTVA</sequence>
<dbReference type="PANTHER" id="PTHR15735:SF21">
    <property type="entry name" value="PROTEIN NERVOUS WRECK"/>
    <property type="match status" value="1"/>
</dbReference>
<dbReference type="EMBL" id="GL832966">
    <property type="protein sequence ID" value="EGD73419.1"/>
    <property type="molecule type" value="Genomic_DNA"/>
</dbReference>
<dbReference type="SUPFAM" id="SSF103657">
    <property type="entry name" value="BAR/IMD domain-like"/>
    <property type="match status" value="1"/>
</dbReference>
<dbReference type="AlphaFoldDB" id="F2UAK3"/>
<dbReference type="Gene3D" id="1.20.1270.60">
    <property type="entry name" value="Arfaptin homology (AH) domain/BAR domain"/>
    <property type="match status" value="1"/>
</dbReference>
<feature type="region of interest" description="Disordered" evidence="2">
    <location>
        <begin position="148"/>
        <end position="181"/>
    </location>
</feature>
<evidence type="ECO:0000256" key="2">
    <source>
        <dbReference type="SAM" id="MobiDB-lite"/>
    </source>
</evidence>
<dbReference type="OrthoDB" id="8783038at2759"/>
<name>F2UAK3_SALR5</name>
<evidence type="ECO:0000259" key="3">
    <source>
        <dbReference type="PROSITE" id="PS51741"/>
    </source>
</evidence>
<dbReference type="SMART" id="SM00055">
    <property type="entry name" value="FCH"/>
    <property type="match status" value="1"/>
</dbReference>
<accession>F2UAK3</accession>
<keyword evidence="5" id="KW-1185">Reference proteome</keyword>
<dbReference type="Proteomes" id="UP000007799">
    <property type="component" value="Unassembled WGS sequence"/>
</dbReference>
<evidence type="ECO:0000256" key="1">
    <source>
        <dbReference type="PROSITE-ProRule" id="PRU01077"/>
    </source>
</evidence>
<evidence type="ECO:0000313" key="4">
    <source>
        <dbReference type="EMBL" id="EGD73419.1"/>
    </source>
</evidence>
<dbReference type="KEGG" id="sre:PTSG_05118"/>
<dbReference type="InParanoid" id="F2UAK3"/>
<gene>
    <name evidence="4" type="ORF">PTSG_05118</name>
</gene>
<dbReference type="OMA" id="NNIATHH"/>
<dbReference type="PANTHER" id="PTHR15735">
    <property type="entry name" value="FCH AND DOUBLE SH3 DOMAINS PROTEIN"/>
    <property type="match status" value="1"/>
</dbReference>
<dbReference type="InterPro" id="IPR031160">
    <property type="entry name" value="F_BAR_dom"/>
</dbReference>
<feature type="domain" description="F-BAR" evidence="3">
    <location>
        <begin position="1"/>
        <end position="260"/>
    </location>
</feature>
<dbReference type="PROSITE" id="PS51741">
    <property type="entry name" value="F_BAR"/>
    <property type="match status" value="1"/>
</dbReference>
<evidence type="ECO:0000313" key="5">
    <source>
        <dbReference type="Proteomes" id="UP000007799"/>
    </source>
</evidence>
<dbReference type="RefSeq" id="XP_004993701.1">
    <property type="nucleotide sequence ID" value="XM_004993644.1"/>
</dbReference>
<reference evidence="4" key="1">
    <citation type="submission" date="2009-08" db="EMBL/GenBank/DDBJ databases">
        <title>Annotation of Salpingoeca rosetta.</title>
        <authorList>
            <consortium name="The Broad Institute Genome Sequencing Platform"/>
            <person name="Russ C."/>
            <person name="Cuomo C."/>
            <person name="Burger G."/>
            <person name="Gray M.W."/>
            <person name="Holland P.W.H."/>
            <person name="King N."/>
            <person name="Lang F.B.F."/>
            <person name="Roger A.J."/>
            <person name="Ruiz-Trillo I."/>
            <person name="Young S.K."/>
            <person name="Zeng Q."/>
            <person name="Gargeya S."/>
            <person name="Alvarado L."/>
            <person name="Berlin A."/>
            <person name="Chapman S.B."/>
            <person name="Chen Z."/>
            <person name="Freedman E."/>
            <person name="Gellesch M."/>
            <person name="Goldberg J."/>
            <person name="Griggs A."/>
            <person name="Gujja S."/>
            <person name="Heilman E."/>
            <person name="Heiman D."/>
            <person name="Howarth C."/>
            <person name="Mehta T."/>
            <person name="Neiman D."/>
            <person name="Pearson M."/>
            <person name="Roberts A."/>
            <person name="Saif S."/>
            <person name="Shea T."/>
            <person name="Shenoy N."/>
            <person name="Sisk P."/>
            <person name="Stolte C."/>
            <person name="Sykes S."/>
            <person name="White J."/>
            <person name="Yandava C."/>
            <person name="Haas B."/>
            <person name="Nusbaum C."/>
            <person name="Birren B."/>
        </authorList>
    </citation>
    <scope>NUCLEOTIDE SEQUENCE [LARGE SCALE GENOMIC DNA]</scope>
    <source>
        <strain evidence="4">ATCC 50818</strain>
    </source>
</reference>
<dbReference type="STRING" id="946362.F2UAK3"/>
<keyword evidence="1" id="KW-0175">Coiled coil</keyword>
<organism evidence="5">
    <name type="scientific">Salpingoeca rosetta (strain ATCC 50818 / BSB-021)</name>
    <dbReference type="NCBI Taxonomy" id="946362"/>
    <lineage>
        <taxon>Eukaryota</taxon>
        <taxon>Choanoflagellata</taxon>
        <taxon>Craspedida</taxon>
        <taxon>Salpingoecidae</taxon>
        <taxon>Salpingoeca</taxon>
    </lineage>
</organism>